<keyword evidence="4" id="KW-0456">Lyase</keyword>
<dbReference type="GO" id="GO:0009234">
    <property type="term" value="P:menaquinone biosynthetic process"/>
    <property type="evidence" value="ECO:0007669"/>
    <property type="project" value="UniProtKB-UniRule"/>
</dbReference>
<comment type="cofactor">
    <cofactor evidence="1">
        <name>a divalent metal cation</name>
        <dbReference type="ChEBI" id="CHEBI:60240"/>
    </cofactor>
</comment>
<dbReference type="EC" id="4.2.1.113" evidence="5 6"/>
<dbReference type="Gene3D" id="3.30.390.10">
    <property type="entry name" value="Enolase-like, N-terminal domain"/>
    <property type="match status" value="1"/>
</dbReference>
<dbReference type="UniPathway" id="UPA01057">
    <property type="reaction ID" value="UER00165"/>
</dbReference>
<evidence type="ECO:0000259" key="7">
    <source>
        <dbReference type="SMART" id="SM00922"/>
    </source>
</evidence>
<dbReference type="PATRIC" id="fig|1423718.3.peg.1108"/>
<dbReference type="OrthoDB" id="9774531at2"/>
<gene>
    <name evidence="8" type="ORF">FC14_GL001058</name>
</gene>
<evidence type="ECO:0000313" key="9">
    <source>
        <dbReference type="Proteomes" id="UP000051008"/>
    </source>
</evidence>
<dbReference type="InterPro" id="IPR010197">
    <property type="entry name" value="OSBS/NAAAR"/>
</dbReference>
<evidence type="ECO:0000256" key="4">
    <source>
        <dbReference type="ARBA" id="ARBA00023239"/>
    </source>
</evidence>
<evidence type="ECO:0000256" key="5">
    <source>
        <dbReference type="ARBA" id="ARBA00029491"/>
    </source>
</evidence>
<dbReference type="RefSeq" id="WP_056977621.1">
    <property type="nucleotide sequence ID" value="NZ_AYYP01000071.1"/>
</dbReference>
<dbReference type="SFLD" id="SFLDF00009">
    <property type="entry name" value="o-succinylbenzoate_synthase"/>
    <property type="match status" value="1"/>
</dbReference>
<comment type="caution">
    <text evidence="8">The sequence shown here is derived from an EMBL/GenBank/DDBJ whole genome shotgun (WGS) entry which is preliminary data.</text>
</comment>
<keyword evidence="2" id="KW-0479">Metal-binding</keyword>
<dbReference type="GO" id="GO:0046872">
    <property type="term" value="F:metal ion binding"/>
    <property type="evidence" value="ECO:0007669"/>
    <property type="project" value="UniProtKB-KW"/>
</dbReference>
<evidence type="ECO:0000256" key="1">
    <source>
        <dbReference type="ARBA" id="ARBA00001968"/>
    </source>
</evidence>
<evidence type="ECO:0000256" key="6">
    <source>
        <dbReference type="NCBIfam" id="TIGR01928"/>
    </source>
</evidence>
<dbReference type="UniPathway" id="UPA00079"/>
<accession>A0A0R2A7M4</accession>
<dbReference type="PANTHER" id="PTHR48073:SF5">
    <property type="entry name" value="O-SUCCINYLBENZOATE SYNTHASE"/>
    <property type="match status" value="1"/>
</dbReference>
<dbReference type="Proteomes" id="UP000051008">
    <property type="component" value="Unassembled WGS sequence"/>
</dbReference>
<organism evidence="8 9">
    <name type="scientific">Ligilactobacillus agilis DSM 20509</name>
    <dbReference type="NCBI Taxonomy" id="1423718"/>
    <lineage>
        <taxon>Bacteria</taxon>
        <taxon>Bacillati</taxon>
        <taxon>Bacillota</taxon>
        <taxon>Bacilli</taxon>
        <taxon>Lactobacillales</taxon>
        <taxon>Lactobacillaceae</taxon>
        <taxon>Ligilactobacillus</taxon>
    </lineage>
</organism>
<dbReference type="SUPFAM" id="SSF51604">
    <property type="entry name" value="Enolase C-terminal domain-like"/>
    <property type="match status" value="1"/>
</dbReference>
<dbReference type="Pfam" id="PF02746">
    <property type="entry name" value="MR_MLE_N"/>
    <property type="match status" value="1"/>
</dbReference>
<dbReference type="GO" id="GO:0043748">
    <property type="term" value="F:O-succinylbenzoate synthase activity"/>
    <property type="evidence" value="ECO:0007669"/>
    <property type="project" value="UniProtKB-EC"/>
</dbReference>
<dbReference type="AlphaFoldDB" id="A0A0R2A7M4"/>
<dbReference type="Pfam" id="PF13378">
    <property type="entry name" value="MR_MLE_C"/>
    <property type="match status" value="1"/>
</dbReference>
<dbReference type="SMART" id="SM00922">
    <property type="entry name" value="MR_MLE"/>
    <property type="match status" value="1"/>
</dbReference>
<feature type="domain" description="Mandelate racemase/muconate lactonizing enzyme C-terminal" evidence="7">
    <location>
        <begin position="143"/>
        <end position="235"/>
    </location>
</feature>
<dbReference type="InterPro" id="IPR036849">
    <property type="entry name" value="Enolase-like_C_sf"/>
</dbReference>
<reference evidence="8 9" key="1">
    <citation type="journal article" date="2015" name="Genome Announc.">
        <title>Expanding the biotechnology potential of lactobacilli through comparative genomics of 213 strains and associated genera.</title>
        <authorList>
            <person name="Sun Z."/>
            <person name="Harris H.M."/>
            <person name="McCann A."/>
            <person name="Guo C."/>
            <person name="Argimon S."/>
            <person name="Zhang W."/>
            <person name="Yang X."/>
            <person name="Jeffery I.B."/>
            <person name="Cooney J.C."/>
            <person name="Kagawa T.F."/>
            <person name="Liu W."/>
            <person name="Song Y."/>
            <person name="Salvetti E."/>
            <person name="Wrobel A."/>
            <person name="Rasinkangas P."/>
            <person name="Parkhill J."/>
            <person name="Rea M.C."/>
            <person name="O'Sullivan O."/>
            <person name="Ritari J."/>
            <person name="Douillard F.P."/>
            <person name="Paul Ross R."/>
            <person name="Yang R."/>
            <person name="Briner A.E."/>
            <person name="Felis G.E."/>
            <person name="de Vos W.M."/>
            <person name="Barrangou R."/>
            <person name="Klaenhammer T.R."/>
            <person name="Caufield P.W."/>
            <person name="Cui Y."/>
            <person name="Zhang H."/>
            <person name="O'Toole P.W."/>
        </authorList>
    </citation>
    <scope>NUCLEOTIDE SEQUENCE [LARGE SCALE GENOMIC DNA]</scope>
    <source>
        <strain evidence="8 9">DSM 20509</strain>
    </source>
</reference>
<dbReference type="Gene3D" id="3.20.20.120">
    <property type="entry name" value="Enolase-like C-terminal domain"/>
    <property type="match status" value="1"/>
</dbReference>
<keyword evidence="9" id="KW-1185">Reference proteome</keyword>
<dbReference type="SUPFAM" id="SSF54826">
    <property type="entry name" value="Enolase N-terminal domain-like"/>
    <property type="match status" value="1"/>
</dbReference>
<proteinExistence type="predicted"/>
<dbReference type="GO" id="GO:0016854">
    <property type="term" value="F:racemase and epimerase activity"/>
    <property type="evidence" value="ECO:0007669"/>
    <property type="project" value="UniProtKB-ARBA"/>
</dbReference>
<evidence type="ECO:0000313" key="8">
    <source>
        <dbReference type="EMBL" id="KRM63072.1"/>
    </source>
</evidence>
<keyword evidence="3" id="KW-0460">Magnesium</keyword>
<dbReference type="InterPro" id="IPR013341">
    <property type="entry name" value="Mandelate_racemase_N_dom"/>
</dbReference>
<dbReference type="SFLD" id="SFLDG00180">
    <property type="entry name" value="muconate_cycloisomerase"/>
    <property type="match status" value="1"/>
</dbReference>
<evidence type="ECO:0000256" key="3">
    <source>
        <dbReference type="ARBA" id="ARBA00022842"/>
    </source>
</evidence>
<dbReference type="PANTHER" id="PTHR48073">
    <property type="entry name" value="O-SUCCINYLBENZOATE SYNTHASE-RELATED"/>
    <property type="match status" value="1"/>
</dbReference>
<dbReference type="SFLD" id="SFLDS00001">
    <property type="entry name" value="Enolase"/>
    <property type="match status" value="1"/>
</dbReference>
<dbReference type="InterPro" id="IPR029017">
    <property type="entry name" value="Enolase-like_N"/>
</dbReference>
<protein>
    <recommendedName>
        <fullName evidence="5 6">o-succinylbenzoate synthase</fullName>
        <ecNumber evidence="5 6">4.2.1.113</ecNumber>
    </recommendedName>
</protein>
<name>A0A0R2A7M4_9LACO</name>
<dbReference type="NCBIfam" id="TIGR01928">
    <property type="entry name" value="menC_lowGC_arch"/>
    <property type="match status" value="1"/>
</dbReference>
<dbReference type="InterPro" id="IPR029065">
    <property type="entry name" value="Enolase_C-like"/>
</dbReference>
<evidence type="ECO:0000256" key="2">
    <source>
        <dbReference type="ARBA" id="ARBA00022723"/>
    </source>
</evidence>
<dbReference type="EMBL" id="AYYP01000071">
    <property type="protein sequence ID" value="KRM63072.1"/>
    <property type="molecule type" value="Genomic_DNA"/>
</dbReference>
<sequence length="367" mass="40825">MKITNYKVYEIDLPLRKPFTTSFATIKYKKTLILELVTSRGLKGYSECSAFDIPFYSEEFRAGALALLTEQLLPQLLKVEIKHPDEIYSLFAYVRRNNMAKAAINCALWDLYAKEQSLPLFKVLGGVKNKVEVGVSIGVQESPEALVEVVRGYIEAGYRRIKMKIKPGSDYDYLKAVRTEFPQAMLMADANSAYRLKDAELLKRLDDLDLIMIEQPLEPGDIVDHARLQAQLKTPICLDESIVSLDDARKMVELGAGKIINIKVARVGGFGAAKQIQAYAGQHGIQCWCGGMLDSGIARAGNLAIATLANYTLPNDIAACERYYAEDIISPLIKLDGTYVNVPTEPGLGYEVDYVNLKKFTKAVYEG</sequence>
<dbReference type="CDD" id="cd03317">
    <property type="entry name" value="NAAAR"/>
    <property type="match status" value="1"/>
</dbReference>
<dbReference type="InterPro" id="IPR013342">
    <property type="entry name" value="Mandelate_racemase_C"/>
</dbReference>